<dbReference type="InterPro" id="IPR051081">
    <property type="entry name" value="HTH_MetalResp_TranReg"/>
</dbReference>
<dbReference type="CDD" id="cd00090">
    <property type="entry name" value="HTH_ARSR"/>
    <property type="match status" value="1"/>
</dbReference>
<accession>A0A7K1KN17</accession>
<evidence type="ECO:0000259" key="4">
    <source>
        <dbReference type="PROSITE" id="PS50987"/>
    </source>
</evidence>
<evidence type="ECO:0000256" key="2">
    <source>
        <dbReference type="ARBA" id="ARBA00023125"/>
    </source>
</evidence>
<dbReference type="PANTHER" id="PTHR33154">
    <property type="entry name" value="TRANSCRIPTIONAL REGULATOR, ARSR FAMILY"/>
    <property type="match status" value="1"/>
</dbReference>
<keyword evidence="6" id="KW-1185">Reference proteome</keyword>
<proteinExistence type="predicted"/>
<evidence type="ECO:0000256" key="1">
    <source>
        <dbReference type="ARBA" id="ARBA00023015"/>
    </source>
</evidence>
<dbReference type="EMBL" id="WODC01000004">
    <property type="protein sequence ID" value="MUM77459.1"/>
    <property type="molecule type" value="Genomic_DNA"/>
</dbReference>
<feature type="domain" description="HTH arsR-type" evidence="4">
    <location>
        <begin position="1"/>
        <end position="82"/>
    </location>
</feature>
<dbReference type="NCBIfam" id="NF033788">
    <property type="entry name" value="HTH_metalloreg"/>
    <property type="match status" value="1"/>
</dbReference>
<evidence type="ECO:0000256" key="3">
    <source>
        <dbReference type="ARBA" id="ARBA00023163"/>
    </source>
</evidence>
<name>A0A7K1KN17_9BACT</name>
<dbReference type="PROSITE" id="PS50987">
    <property type="entry name" value="HTH_ARSR_2"/>
    <property type="match status" value="1"/>
</dbReference>
<evidence type="ECO:0000313" key="6">
    <source>
        <dbReference type="Proteomes" id="UP000461162"/>
    </source>
</evidence>
<evidence type="ECO:0000313" key="5">
    <source>
        <dbReference type="EMBL" id="MUM77459.1"/>
    </source>
</evidence>
<dbReference type="PANTHER" id="PTHR33154:SF18">
    <property type="entry name" value="ARSENICAL RESISTANCE OPERON REPRESSOR"/>
    <property type="match status" value="1"/>
</dbReference>
<reference evidence="5 6" key="1">
    <citation type="submission" date="2019-11" db="EMBL/GenBank/DDBJ databases">
        <title>Pseudodesulfovibrio alkaliphilus, sp. nov., an alkaliphilic sulfate-reducing bacteria from mud volcano of Taman peninsula, Russia.</title>
        <authorList>
            <person name="Frolova A."/>
            <person name="Merkel A.Y."/>
            <person name="Slobodkin A.I."/>
        </authorList>
    </citation>
    <scope>NUCLEOTIDE SEQUENCE [LARGE SCALE GENOMIC DNA]</scope>
    <source>
        <strain evidence="5 6">F-1</strain>
    </source>
</reference>
<keyword evidence="1" id="KW-0805">Transcription regulation</keyword>
<organism evidence="5 6">
    <name type="scientific">Pseudodesulfovibrio alkaliphilus</name>
    <dbReference type="NCBI Taxonomy" id="2661613"/>
    <lineage>
        <taxon>Bacteria</taxon>
        <taxon>Pseudomonadati</taxon>
        <taxon>Thermodesulfobacteriota</taxon>
        <taxon>Desulfovibrionia</taxon>
        <taxon>Desulfovibrionales</taxon>
        <taxon>Desulfovibrionaceae</taxon>
    </lineage>
</organism>
<dbReference type="RefSeq" id="WP_155934031.1">
    <property type="nucleotide sequence ID" value="NZ_WODC01000004.1"/>
</dbReference>
<keyword evidence="2" id="KW-0238">DNA-binding</keyword>
<dbReference type="Gene3D" id="1.10.10.10">
    <property type="entry name" value="Winged helix-like DNA-binding domain superfamily/Winged helix DNA-binding domain"/>
    <property type="match status" value="1"/>
</dbReference>
<comment type="caution">
    <text evidence="5">The sequence shown here is derived from an EMBL/GenBank/DDBJ whole genome shotgun (WGS) entry which is preliminary data.</text>
</comment>
<dbReference type="Proteomes" id="UP000461162">
    <property type="component" value="Unassembled WGS sequence"/>
</dbReference>
<dbReference type="InterPro" id="IPR036390">
    <property type="entry name" value="WH_DNA-bd_sf"/>
</dbReference>
<dbReference type="InterPro" id="IPR011991">
    <property type="entry name" value="ArsR-like_HTH"/>
</dbReference>
<dbReference type="PRINTS" id="PR00778">
    <property type="entry name" value="HTHARSR"/>
</dbReference>
<dbReference type="Pfam" id="PF01022">
    <property type="entry name" value="HTH_5"/>
    <property type="match status" value="1"/>
</dbReference>
<dbReference type="SUPFAM" id="SSF46785">
    <property type="entry name" value="Winged helix' DNA-binding domain"/>
    <property type="match status" value="1"/>
</dbReference>
<dbReference type="AlphaFoldDB" id="A0A7K1KN17"/>
<sequence>MKALGHPSRLRIVEELSRGERCVCDLTQLIGHDISTVSKHLSVLRKAGIVVDDKRGLQVFYRLKVPCVLNFFNCVDAVLDAK</sequence>
<dbReference type="InterPro" id="IPR001845">
    <property type="entry name" value="HTH_ArsR_DNA-bd_dom"/>
</dbReference>
<dbReference type="SMART" id="SM00418">
    <property type="entry name" value="HTH_ARSR"/>
    <property type="match status" value="1"/>
</dbReference>
<dbReference type="GO" id="GO:0003700">
    <property type="term" value="F:DNA-binding transcription factor activity"/>
    <property type="evidence" value="ECO:0007669"/>
    <property type="project" value="InterPro"/>
</dbReference>
<protein>
    <submittedName>
        <fullName evidence="5">Metalloregulator ArsR/SmtB family transcription factor</fullName>
    </submittedName>
</protein>
<dbReference type="GO" id="GO:0003677">
    <property type="term" value="F:DNA binding"/>
    <property type="evidence" value="ECO:0007669"/>
    <property type="project" value="UniProtKB-KW"/>
</dbReference>
<gene>
    <name evidence="5" type="ORF">GKC30_07440</name>
</gene>
<keyword evidence="3" id="KW-0804">Transcription</keyword>
<dbReference type="InterPro" id="IPR036388">
    <property type="entry name" value="WH-like_DNA-bd_sf"/>
</dbReference>